<dbReference type="PRINTS" id="PR00702">
    <property type="entry name" value="ACRIFLAVINRP"/>
</dbReference>
<dbReference type="InterPro" id="IPR001036">
    <property type="entry name" value="Acrflvin-R"/>
</dbReference>
<organism evidence="2 3">
    <name type="scientific">Pseudomonas laurylsulfativorans</name>
    <dbReference type="NCBI Taxonomy" id="1943631"/>
    <lineage>
        <taxon>Bacteria</taxon>
        <taxon>Pseudomonadati</taxon>
        <taxon>Pseudomonadota</taxon>
        <taxon>Gammaproteobacteria</taxon>
        <taxon>Pseudomonadales</taxon>
        <taxon>Pseudomonadaceae</taxon>
        <taxon>Pseudomonas</taxon>
    </lineage>
</organism>
<feature type="transmembrane region" description="Helical" evidence="1">
    <location>
        <begin position="989"/>
        <end position="1013"/>
    </location>
</feature>
<dbReference type="Pfam" id="PF00873">
    <property type="entry name" value="ACR_tran"/>
    <property type="match status" value="1"/>
</dbReference>
<dbReference type="EMBL" id="MUJK01000002">
    <property type="protein sequence ID" value="POF42918.1"/>
    <property type="molecule type" value="Genomic_DNA"/>
</dbReference>
<dbReference type="PANTHER" id="PTHR32063">
    <property type="match status" value="1"/>
</dbReference>
<evidence type="ECO:0000256" key="1">
    <source>
        <dbReference type="SAM" id="Phobius"/>
    </source>
</evidence>
<evidence type="ECO:0000313" key="3">
    <source>
        <dbReference type="Proteomes" id="UP000237440"/>
    </source>
</evidence>
<dbReference type="OrthoDB" id="9757940at2"/>
<protein>
    <submittedName>
        <fullName evidence="2">Multidrug transporter AcrB</fullName>
    </submittedName>
</protein>
<feature type="transmembrane region" description="Helical" evidence="1">
    <location>
        <begin position="388"/>
        <end position="406"/>
    </location>
</feature>
<feature type="transmembrane region" description="Helical" evidence="1">
    <location>
        <begin position="865"/>
        <end position="882"/>
    </location>
</feature>
<dbReference type="SUPFAM" id="SSF82714">
    <property type="entry name" value="Multidrug efflux transporter AcrB TolC docking domain, DN and DC subdomains"/>
    <property type="match status" value="2"/>
</dbReference>
<dbReference type="SUPFAM" id="SSF82693">
    <property type="entry name" value="Multidrug efflux transporter AcrB pore domain, PN1, PN2, PC1 and PC2 subdomains"/>
    <property type="match status" value="2"/>
</dbReference>
<keyword evidence="1" id="KW-1133">Transmembrane helix</keyword>
<dbReference type="GO" id="GO:0005886">
    <property type="term" value="C:plasma membrane"/>
    <property type="evidence" value="ECO:0007669"/>
    <property type="project" value="TreeGrafter"/>
</dbReference>
<sequence length="1021" mass="112750">MRFNVSEWALRNRQIVLFLMLLLAIVGALSYTKLGQSEDPPFTFKAMVIRTNWPGATAEEVSRQVTERIEKKLMETGEYERIVSFSRPGESQVTFIARDSMHSAEIPELWYQVRKKISDIRHTLPPGIQGPFFNDEFGTTFGNIYALTGAGFDYAVLKDYADRIQIQLQRVKDVGKVELLGLQDEKIWIELSNVKLATLGLPLAAVQQALEEQNAVSTAGFFETSSERLQLRVTGNFHKVDEIKNFPIRVGDRTFRISDVADVRRGFNDPPAPRMRFMAQDAIGLAVAMKDGGDILVLGKALEVEFARIQKNLPAGMELRKVSDQPAAVKTGVGEFVQVLVEALAIVLVVSFFSLGVRTGMVVALAIPLVLAMTFASMYYLGIGLHKISLGALVLALGLLVDDAIIAVEMMAIKMEQGFDRVKAASYAWTSTAFPMLTGTLITAAGFLPIATAQSGTGEYTRSIFEVVTIALLASWVVAVVFVPYLGEKLLPDLAKIHAAKHGAGQPDPYGTPFYQRVRRLVEWCVRWRKTVIGATVVLFIASIVLFKFVPQQFFPASGRLELMVDLKLAEGASLSNTADEVKRLEALLKDKAGIDNYVAYVGTGSPRFYLPLDQQLPAASFAQFVVLAKTIEERETLRTWLISTLNEQFPALRSRVTRLENGPPVGYPVQFRVTGEHIEEVRALARKVAAKVRENPHVVNVHLDWEEPSKVVYLNIDQDRARALGVSTANLSKFLQSSLTGSSVSQYREDNELIEILLRGTLHERTELSLLPSLAVPTDNGRSVALSQIATLEYGFEEGIIWHRNRLPNVTVRADIYDKQQPATLVQQIMPTLDPIRAELPDGYLLDVGGTVEDSARGQNSVKAGVPLFIVVVLTLLMLQLRSFSRTAMVFLTAPLGLIGVTLFLLVFRQPFGFVAMLGTIALSGMIMRNSVILVDQIEQDIAAGLKPWQAIIEATVRRFRPIVLTALAAVLAMIPLSRSVFFGPMAVAIMGGLIVATALTLLFLPALYAAWFRVRKETV</sequence>
<dbReference type="Gene3D" id="3.30.2090.10">
    <property type="entry name" value="Multidrug efflux transporter AcrB TolC docking domain, DN and DC subdomains"/>
    <property type="match status" value="2"/>
</dbReference>
<keyword evidence="3" id="KW-1185">Reference proteome</keyword>
<dbReference type="InterPro" id="IPR027463">
    <property type="entry name" value="AcrB_DN_DC_subdom"/>
</dbReference>
<name>A0A2S3VSJ5_9PSED</name>
<keyword evidence="1" id="KW-0472">Membrane</keyword>
<accession>A0A2S3VSJ5</accession>
<comment type="caution">
    <text evidence="2">The sequence shown here is derived from an EMBL/GenBank/DDBJ whole genome shotgun (WGS) entry which is preliminary data.</text>
</comment>
<dbReference type="PANTHER" id="PTHR32063:SF18">
    <property type="entry name" value="CATION EFFLUX SYSTEM PROTEIN"/>
    <property type="match status" value="1"/>
</dbReference>
<evidence type="ECO:0000313" key="2">
    <source>
        <dbReference type="EMBL" id="POF42918.1"/>
    </source>
</evidence>
<proteinExistence type="predicted"/>
<dbReference type="Gene3D" id="3.30.70.1440">
    <property type="entry name" value="Multidrug efflux transporter AcrB pore domain"/>
    <property type="match status" value="1"/>
</dbReference>
<feature type="transmembrane region" description="Helical" evidence="1">
    <location>
        <begin position="362"/>
        <end position="382"/>
    </location>
</feature>
<dbReference type="Gene3D" id="3.30.70.1320">
    <property type="entry name" value="Multidrug efflux transporter AcrB pore domain like"/>
    <property type="match status" value="1"/>
</dbReference>
<dbReference type="GO" id="GO:0042910">
    <property type="term" value="F:xenobiotic transmembrane transporter activity"/>
    <property type="evidence" value="ECO:0007669"/>
    <property type="project" value="TreeGrafter"/>
</dbReference>
<dbReference type="RefSeq" id="WP_103394403.1">
    <property type="nucleotide sequence ID" value="NZ_MUJK01000002.1"/>
</dbReference>
<dbReference type="Gene3D" id="1.20.1640.10">
    <property type="entry name" value="Multidrug efflux transporter AcrB transmembrane domain"/>
    <property type="match status" value="2"/>
</dbReference>
<dbReference type="Gene3D" id="3.30.70.1430">
    <property type="entry name" value="Multidrug efflux transporter AcrB pore domain"/>
    <property type="match status" value="2"/>
</dbReference>
<feature type="transmembrane region" description="Helical" evidence="1">
    <location>
        <begin position="964"/>
        <end position="983"/>
    </location>
</feature>
<dbReference type="Proteomes" id="UP000237440">
    <property type="component" value="Unassembled WGS sequence"/>
</dbReference>
<feature type="transmembrane region" description="Helical" evidence="1">
    <location>
        <begin position="463"/>
        <end position="486"/>
    </location>
</feature>
<reference evidence="3" key="1">
    <citation type="submission" date="2017-02" db="EMBL/GenBank/DDBJ databases">
        <authorList>
            <person name="Furmanczyk E.M."/>
        </authorList>
    </citation>
    <scope>NUCLEOTIDE SEQUENCE [LARGE SCALE GENOMIC DNA]</scope>
    <source>
        <strain evidence="3">AP3_22</strain>
    </source>
</reference>
<gene>
    <name evidence="2" type="ORF">B0D71_08445</name>
</gene>
<dbReference type="SUPFAM" id="SSF82866">
    <property type="entry name" value="Multidrug efflux transporter AcrB transmembrane domain"/>
    <property type="match status" value="2"/>
</dbReference>
<keyword evidence="1" id="KW-0812">Transmembrane</keyword>
<feature type="transmembrane region" description="Helical" evidence="1">
    <location>
        <begin position="427"/>
        <end position="451"/>
    </location>
</feature>
<feature type="transmembrane region" description="Helical" evidence="1">
    <location>
        <begin position="531"/>
        <end position="550"/>
    </location>
</feature>
<dbReference type="AlphaFoldDB" id="A0A2S3VSJ5"/>
<feature type="transmembrane region" description="Helical" evidence="1">
    <location>
        <begin position="889"/>
        <end position="909"/>
    </location>
</feature>